<organism evidence="1 2">
    <name type="scientific">Tanacetum coccineum</name>
    <dbReference type="NCBI Taxonomy" id="301880"/>
    <lineage>
        <taxon>Eukaryota</taxon>
        <taxon>Viridiplantae</taxon>
        <taxon>Streptophyta</taxon>
        <taxon>Embryophyta</taxon>
        <taxon>Tracheophyta</taxon>
        <taxon>Spermatophyta</taxon>
        <taxon>Magnoliopsida</taxon>
        <taxon>eudicotyledons</taxon>
        <taxon>Gunneridae</taxon>
        <taxon>Pentapetalae</taxon>
        <taxon>asterids</taxon>
        <taxon>campanulids</taxon>
        <taxon>Asterales</taxon>
        <taxon>Asteraceae</taxon>
        <taxon>Asteroideae</taxon>
        <taxon>Anthemideae</taxon>
        <taxon>Anthemidinae</taxon>
        <taxon>Tanacetum</taxon>
    </lineage>
</organism>
<dbReference type="PANTHER" id="PTHR11697">
    <property type="entry name" value="GENERAL TRANSCRIPTION FACTOR 2-RELATED ZINC FINGER PROTEIN"/>
    <property type="match status" value="1"/>
</dbReference>
<keyword evidence="2" id="KW-1185">Reference proteome</keyword>
<dbReference type="InterPro" id="IPR055298">
    <property type="entry name" value="AtLOH3-like"/>
</dbReference>
<dbReference type="EMBL" id="BQNB010008857">
    <property type="protein sequence ID" value="GJS55265.1"/>
    <property type="molecule type" value="Genomic_DNA"/>
</dbReference>
<reference evidence="1" key="2">
    <citation type="submission" date="2022-01" db="EMBL/GenBank/DDBJ databases">
        <authorList>
            <person name="Yamashiro T."/>
            <person name="Shiraishi A."/>
            <person name="Satake H."/>
            <person name="Nakayama K."/>
        </authorList>
    </citation>
    <scope>NUCLEOTIDE SEQUENCE</scope>
</reference>
<dbReference type="Proteomes" id="UP001151760">
    <property type="component" value="Unassembled WGS sequence"/>
</dbReference>
<accession>A0ABQ4WQV6</accession>
<name>A0ABQ4WQV6_9ASTR</name>
<evidence type="ECO:0000313" key="2">
    <source>
        <dbReference type="Proteomes" id="UP001151760"/>
    </source>
</evidence>
<proteinExistence type="predicted"/>
<protein>
    <submittedName>
        <fullName evidence="1">Zinc finger MYM-type protein 1-like protein</fullName>
    </submittedName>
</protein>
<gene>
    <name evidence="1" type="ORF">Tco_0628627</name>
</gene>
<comment type="caution">
    <text evidence="1">The sequence shown here is derived from an EMBL/GenBank/DDBJ whole genome shotgun (WGS) entry which is preliminary data.</text>
</comment>
<sequence length="85" mass="9855">MAVARKHLGVVDFFDKLTLVTNVVCASCKRKDILIDCEKERVEKAIGNGEIETRMGKNQELSLIRARDTRWNSHYKTILHLIDLW</sequence>
<reference evidence="1" key="1">
    <citation type="journal article" date="2022" name="Int. J. Mol. Sci.">
        <title>Draft Genome of Tanacetum Coccineum: Genomic Comparison of Closely Related Tanacetum-Family Plants.</title>
        <authorList>
            <person name="Yamashiro T."/>
            <person name="Shiraishi A."/>
            <person name="Nakayama K."/>
            <person name="Satake H."/>
        </authorList>
    </citation>
    <scope>NUCLEOTIDE SEQUENCE</scope>
</reference>
<evidence type="ECO:0000313" key="1">
    <source>
        <dbReference type="EMBL" id="GJS55265.1"/>
    </source>
</evidence>
<dbReference type="PANTHER" id="PTHR11697:SF230">
    <property type="entry name" value="ZINC FINGER, MYM DOMAIN CONTAINING 1"/>
    <property type="match status" value="1"/>
</dbReference>